<dbReference type="AlphaFoldDB" id="A0A4Y7QBF9"/>
<evidence type="ECO:0000313" key="3">
    <source>
        <dbReference type="Proteomes" id="UP000294933"/>
    </source>
</evidence>
<evidence type="ECO:0000313" key="2">
    <source>
        <dbReference type="EMBL" id="TDL24568.1"/>
    </source>
</evidence>
<feature type="compositionally biased region" description="Pro residues" evidence="1">
    <location>
        <begin position="171"/>
        <end position="182"/>
    </location>
</feature>
<feature type="region of interest" description="Disordered" evidence="1">
    <location>
        <begin position="1"/>
        <end position="234"/>
    </location>
</feature>
<protein>
    <submittedName>
        <fullName evidence="2">Uncharacterized protein</fullName>
    </submittedName>
</protein>
<feature type="region of interest" description="Disordered" evidence="1">
    <location>
        <begin position="259"/>
        <end position="334"/>
    </location>
</feature>
<keyword evidence="3" id="KW-1185">Reference proteome</keyword>
<name>A0A4Y7QBF9_9AGAM</name>
<evidence type="ECO:0000256" key="1">
    <source>
        <dbReference type="SAM" id="MobiDB-lite"/>
    </source>
</evidence>
<gene>
    <name evidence="2" type="ORF">BD410DRAFT_827086</name>
</gene>
<dbReference type="STRING" id="50990.A0A4Y7QBF9"/>
<sequence length="334" mass="36457">MNASRSMKRSASVASLPTPPRTVNSRKRHAPSRPQSRTSNRSVHSHHSSSSEDTDGGEKHAEDDDDDDGGMHIVPHPGRVLFAPRKKQRTDRLDAVVGALAGADRENPFWDGQQQSMDLEEDDADKTVHPVPRTRSSSPEVEEDRVKHRSHAPVSPPPSRRQSKKQRRAPPSEPATPPPEPSTAPSGAPRPVRDSPANPFLDESPASGSGDAEPRTPPPPRAPTEDAEKPTISYVFRGMRATFANPLYNRSPSERARSLLPLEHPDYEPDPACPPRDLFGARKRRQRTNAKPVRDGKRKGSVGGGGTNSEWDSSESEGEGVAPAFSPPKRLFQA</sequence>
<dbReference type="OrthoDB" id="3364608at2759"/>
<dbReference type="EMBL" id="ML170166">
    <property type="protein sequence ID" value="TDL24568.1"/>
    <property type="molecule type" value="Genomic_DNA"/>
</dbReference>
<dbReference type="VEuPathDB" id="FungiDB:BD410DRAFT_827086"/>
<accession>A0A4Y7QBF9</accession>
<proteinExistence type="predicted"/>
<organism evidence="2 3">
    <name type="scientific">Rickenella mellea</name>
    <dbReference type="NCBI Taxonomy" id="50990"/>
    <lineage>
        <taxon>Eukaryota</taxon>
        <taxon>Fungi</taxon>
        <taxon>Dikarya</taxon>
        <taxon>Basidiomycota</taxon>
        <taxon>Agaricomycotina</taxon>
        <taxon>Agaricomycetes</taxon>
        <taxon>Hymenochaetales</taxon>
        <taxon>Rickenellaceae</taxon>
        <taxon>Rickenella</taxon>
    </lineage>
</organism>
<reference evidence="2 3" key="1">
    <citation type="submission" date="2018-06" db="EMBL/GenBank/DDBJ databases">
        <title>A transcriptomic atlas of mushroom development highlights an independent origin of complex multicellularity.</title>
        <authorList>
            <consortium name="DOE Joint Genome Institute"/>
            <person name="Krizsan K."/>
            <person name="Almasi E."/>
            <person name="Merenyi Z."/>
            <person name="Sahu N."/>
            <person name="Viragh M."/>
            <person name="Koszo T."/>
            <person name="Mondo S."/>
            <person name="Kiss B."/>
            <person name="Balint B."/>
            <person name="Kues U."/>
            <person name="Barry K."/>
            <person name="Hegedus J.C."/>
            <person name="Henrissat B."/>
            <person name="Johnson J."/>
            <person name="Lipzen A."/>
            <person name="Ohm R."/>
            <person name="Nagy I."/>
            <person name="Pangilinan J."/>
            <person name="Yan J."/>
            <person name="Xiong Y."/>
            <person name="Grigoriev I.V."/>
            <person name="Hibbett D.S."/>
            <person name="Nagy L.G."/>
        </authorList>
    </citation>
    <scope>NUCLEOTIDE SEQUENCE [LARGE SCALE GENOMIC DNA]</scope>
    <source>
        <strain evidence="2 3">SZMC22713</strain>
    </source>
</reference>
<dbReference type="Proteomes" id="UP000294933">
    <property type="component" value="Unassembled WGS sequence"/>
</dbReference>